<reference evidence="3" key="1">
    <citation type="submission" date="2016-09" db="EMBL/GenBank/DDBJ databases">
        <authorList>
            <person name="Koehorst J."/>
        </authorList>
    </citation>
    <scope>NUCLEOTIDE SEQUENCE [LARGE SCALE GENOMIC DNA]</scope>
</reference>
<accession>A0A1C7P974</accession>
<dbReference type="EMBL" id="LT629973">
    <property type="protein sequence ID" value="SEH94489.1"/>
    <property type="molecule type" value="Genomic_DNA"/>
</dbReference>
<protein>
    <submittedName>
        <fullName evidence="2">Uncharacterized protein</fullName>
    </submittedName>
</protein>
<dbReference type="STRING" id="1679444.PYTT_1955"/>
<evidence type="ECO:0000313" key="2">
    <source>
        <dbReference type="EMBL" id="SEH94489.1"/>
    </source>
</evidence>
<keyword evidence="3" id="KW-1185">Reference proteome</keyword>
<evidence type="ECO:0000313" key="3">
    <source>
        <dbReference type="Proteomes" id="UP000176204"/>
    </source>
</evidence>
<keyword evidence="1" id="KW-0732">Signal</keyword>
<name>A0A1C7P974_9BACT</name>
<dbReference type="AlphaFoldDB" id="A0A1C7P974"/>
<organism evidence="2 3">
    <name type="scientific">Akkermansia glycaniphila</name>
    <dbReference type="NCBI Taxonomy" id="1679444"/>
    <lineage>
        <taxon>Bacteria</taxon>
        <taxon>Pseudomonadati</taxon>
        <taxon>Verrucomicrobiota</taxon>
        <taxon>Verrucomicrobiia</taxon>
        <taxon>Verrucomicrobiales</taxon>
        <taxon>Akkermansiaceae</taxon>
        <taxon>Akkermansia</taxon>
    </lineage>
</organism>
<evidence type="ECO:0000256" key="1">
    <source>
        <dbReference type="SAM" id="SignalP"/>
    </source>
</evidence>
<feature type="signal peptide" evidence="1">
    <location>
        <begin position="1"/>
        <end position="18"/>
    </location>
</feature>
<feature type="chain" id="PRO_5014266425" evidence="1">
    <location>
        <begin position="19"/>
        <end position="397"/>
    </location>
</feature>
<proteinExistence type="predicted"/>
<dbReference type="RefSeq" id="WP_067777917.1">
    <property type="nucleotide sequence ID" value="NZ_LIGX01000041.1"/>
</dbReference>
<sequence length="397" mass="44637">MHLRLLLILALTGTVAVASPTVLDRPPLAAYQDTATADTPDAPKPYTTEIPALGCIGIYPLHQKDWACAPDSNTYLLADEFGRFCTNAVEQYLDRHDPATAAIRRNNRAAHLEYVPRGHLFFNMDNTIEWYLASTCTKPGKGGDIGARGTCRYIIEKNRIVLEYTVKSVSSTLRLPIDNTASPSGKGKLCLDLTDPVFGKNIYPEIPVVIEKQTPPGTVVQKTPFTRFGTDDTYNHNVIETSWNDDETAVLVTQHWKWHSEIYLYAETADHRYIRSGNLSEECSTAIEQRIHATLPDFVRKRAKIATTYPYTLQGAMKCTGNQKITWQMDSYMPKNENMNGNFHTEGAFHYSVKAGKLCLAPDILTLQPAPEQTLDEQPEEEEKEDLCDIILRMYSE</sequence>
<dbReference type="PATRIC" id="fig|1679444.3.peg.1934"/>
<dbReference type="KEGG" id="agl:PYTT_1955"/>
<gene>
    <name evidence="2" type="ORF">PYTT_1955</name>
</gene>
<dbReference type="Proteomes" id="UP000176204">
    <property type="component" value="Chromosome I"/>
</dbReference>